<protein>
    <recommendedName>
        <fullName evidence="1">Heterokaryon incompatibility domain-containing protein</fullName>
    </recommendedName>
</protein>
<dbReference type="InterPro" id="IPR010730">
    <property type="entry name" value="HET"/>
</dbReference>
<dbReference type="EMBL" id="JAWDJX010000005">
    <property type="protein sequence ID" value="KAK3056506.1"/>
    <property type="molecule type" value="Genomic_DNA"/>
</dbReference>
<dbReference type="PANTHER" id="PTHR24148">
    <property type="entry name" value="ANKYRIN REPEAT DOMAIN-CONTAINING PROTEIN 39 HOMOLOG-RELATED"/>
    <property type="match status" value="1"/>
</dbReference>
<gene>
    <name evidence="2" type="ORF">LTR09_002299</name>
</gene>
<evidence type="ECO:0000313" key="3">
    <source>
        <dbReference type="Proteomes" id="UP001271007"/>
    </source>
</evidence>
<sequence>MTLNGKPFFTPSSAAEALRYMRYTSKPRVLWIDALCINQADLSERAHQVTFMGHIYSRATRTVVWLGPCVDEEKTQRAIGLCHKIAEHLSTVPDPEDQFRRVAVDRETSDSASNKVQADLSLLDTIFGWPWFDRLWRPSTSTLRRMTSYATLAFPSGVIMFCGLPLSTLLSTTRLCKTIDPRDRIFALLGVTTWSTRAQKLPLGIQPDYQKSTRNVLRDATRVMFCEDDNLDLLGGNPLTPHLPQEWTKTSAWLSWVPDWNGRRNLDRAMFEDKYNASNGHPLLLAEQSTELDILCLEGFVISPVASLFSLPRGRFKGLPQFRDFAQAINEWRAVQTPFEQPLSIELLVVTLVRELLGFPATKSRMNIDDDRLKMFVNVLKFDSGEQPSGEQSALVSEIFKRIWFASKGQHFFHTNDGRVGVGPEFMREGDNVVVLFGGRWPFVLREEGDTHRLIGPCYVRGIMDGEAVREREAKGVPPRDSKIR</sequence>
<dbReference type="Proteomes" id="UP001271007">
    <property type="component" value="Unassembled WGS sequence"/>
</dbReference>
<name>A0AAJ0GFE1_9PEZI</name>
<keyword evidence="3" id="KW-1185">Reference proteome</keyword>
<proteinExistence type="predicted"/>
<dbReference type="InterPro" id="IPR052895">
    <property type="entry name" value="HetReg/Transcr_Mod"/>
</dbReference>
<evidence type="ECO:0000259" key="1">
    <source>
        <dbReference type="Pfam" id="PF06985"/>
    </source>
</evidence>
<comment type="caution">
    <text evidence="2">The sequence shown here is derived from an EMBL/GenBank/DDBJ whole genome shotgun (WGS) entry which is preliminary data.</text>
</comment>
<organism evidence="2 3">
    <name type="scientific">Extremus antarcticus</name>
    <dbReference type="NCBI Taxonomy" id="702011"/>
    <lineage>
        <taxon>Eukaryota</taxon>
        <taxon>Fungi</taxon>
        <taxon>Dikarya</taxon>
        <taxon>Ascomycota</taxon>
        <taxon>Pezizomycotina</taxon>
        <taxon>Dothideomycetes</taxon>
        <taxon>Dothideomycetidae</taxon>
        <taxon>Mycosphaerellales</taxon>
        <taxon>Extremaceae</taxon>
        <taxon>Extremus</taxon>
    </lineage>
</organism>
<evidence type="ECO:0000313" key="2">
    <source>
        <dbReference type="EMBL" id="KAK3056506.1"/>
    </source>
</evidence>
<dbReference type="PANTHER" id="PTHR24148:SF82">
    <property type="entry name" value="HETEROKARYON INCOMPATIBILITY DOMAIN-CONTAINING PROTEIN"/>
    <property type="match status" value="1"/>
</dbReference>
<dbReference type="Pfam" id="PF06985">
    <property type="entry name" value="HET"/>
    <property type="match status" value="1"/>
</dbReference>
<dbReference type="AlphaFoldDB" id="A0AAJ0GFE1"/>
<reference evidence="2" key="1">
    <citation type="submission" date="2023-04" db="EMBL/GenBank/DDBJ databases">
        <title>Black Yeasts Isolated from many extreme environments.</title>
        <authorList>
            <person name="Coleine C."/>
            <person name="Stajich J.E."/>
            <person name="Selbmann L."/>
        </authorList>
    </citation>
    <scope>NUCLEOTIDE SEQUENCE</scope>
    <source>
        <strain evidence="2">CCFEE 5312</strain>
    </source>
</reference>
<accession>A0AAJ0GFE1</accession>
<dbReference type="Pfam" id="PF26639">
    <property type="entry name" value="Het-6_barrel"/>
    <property type="match status" value="1"/>
</dbReference>
<feature type="domain" description="Heterokaryon incompatibility" evidence="1">
    <location>
        <begin position="3"/>
        <end position="136"/>
    </location>
</feature>